<evidence type="ECO:0000313" key="2">
    <source>
        <dbReference type="EMBL" id="MDI9858010.1"/>
    </source>
</evidence>
<protein>
    <submittedName>
        <fullName evidence="2">AIPR family protein</fullName>
    </submittedName>
</protein>
<keyword evidence="3" id="KW-1185">Reference proteome</keyword>
<name>A0ABT6Y376_9BACT</name>
<organism evidence="2 3">
    <name type="scientific">Flectobacillus roseus</name>
    <dbReference type="NCBI Taxonomy" id="502259"/>
    <lineage>
        <taxon>Bacteria</taxon>
        <taxon>Pseudomonadati</taxon>
        <taxon>Bacteroidota</taxon>
        <taxon>Cytophagia</taxon>
        <taxon>Cytophagales</taxon>
        <taxon>Flectobacillaceae</taxon>
        <taxon>Flectobacillus</taxon>
    </lineage>
</organism>
<proteinExistence type="predicted"/>
<reference evidence="2 3" key="1">
    <citation type="submission" date="2023-05" db="EMBL/GenBank/DDBJ databases">
        <title>Novel species of genus Flectobacillus isolated from stream in China.</title>
        <authorList>
            <person name="Lu H."/>
        </authorList>
    </citation>
    <scope>NUCLEOTIDE SEQUENCE [LARGE SCALE GENOMIC DNA]</scope>
    <source>
        <strain evidence="2 3">KCTC 42575</strain>
    </source>
</reference>
<evidence type="ECO:0000313" key="3">
    <source>
        <dbReference type="Proteomes" id="UP001236507"/>
    </source>
</evidence>
<dbReference type="EMBL" id="JASHIF010000002">
    <property type="protein sequence ID" value="MDI9858010.1"/>
    <property type="molecule type" value="Genomic_DNA"/>
</dbReference>
<dbReference type="Pfam" id="PF10592">
    <property type="entry name" value="AIPR"/>
    <property type="match status" value="1"/>
</dbReference>
<evidence type="ECO:0000259" key="1">
    <source>
        <dbReference type="Pfam" id="PF10592"/>
    </source>
</evidence>
<gene>
    <name evidence="2" type="ORF">QM524_02200</name>
</gene>
<feature type="domain" description="Abortive phage infection protein C-terminal" evidence="1">
    <location>
        <begin position="276"/>
        <end position="527"/>
    </location>
</feature>
<sequence>MQNLIFLYIILALKNFKTVICKSTKEFIQNNFITPMSKLIVNRIKNYLEKTFKGKIDLSDLPTSTKDEEKQNFFLTRALAAYALTIEAVADIDTATSSITDGFDDNGIDAIYYNRSAKILWLVQSKYIHSGVGGIDNGDVEKFTKGVKRLIDADLKKFNSKVNNKKDEILEALDDSTVKIQIIFAYTGKKLSTHNLDSITELLDEQNETEELLMFTDFNIDKVYKGLETGGGIAPINEDITILNWGHIEQPFKSYYGQIAGTDLGNLWDKYGRRLFTENIRNFLGVSTVNDEIIKTIKTEPDNFIYFNNGITILCESIKKKPLGGADKLVGAFKCNGISVVNGAQTLGSIGSLHTSNPNELSKVKVMVKFISLEDSPEGFGQRITIATNTQNKVEKKDFVSLDTEQARLKIELKLENIEYHYKRTNERIIVDENNYLLEEVGFSLASLFNNVDYSTMVKKESGRLWEDVSKQPYTDLFNQNTSAHKIIKAVRIYRYISKKMDEMASKVEGRERSIYRYGNSFITHIICQKINKGIWADSFPNFEDFFNKDLPNIADDYIIQLKKAIETEYPESMIVYVLRNYGKCRHLKTLMR</sequence>
<dbReference type="RefSeq" id="WP_283343281.1">
    <property type="nucleotide sequence ID" value="NZ_JASHIF010000002.1"/>
</dbReference>
<comment type="caution">
    <text evidence="2">The sequence shown here is derived from an EMBL/GenBank/DDBJ whole genome shotgun (WGS) entry which is preliminary data.</text>
</comment>
<dbReference type="InterPro" id="IPR018891">
    <property type="entry name" value="AIPR_C"/>
</dbReference>
<accession>A0ABT6Y376</accession>
<dbReference type="Proteomes" id="UP001236507">
    <property type="component" value="Unassembled WGS sequence"/>
</dbReference>